<proteinExistence type="predicted"/>
<dbReference type="Proteomes" id="UP000823388">
    <property type="component" value="Chromosome 1K"/>
</dbReference>
<keyword evidence="3" id="KW-1185">Reference proteome</keyword>
<reference evidence="2" key="1">
    <citation type="submission" date="2020-05" db="EMBL/GenBank/DDBJ databases">
        <title>WGS assembly of Panicum virgatum.</title>
        <authorList>
            <person name="Lovell J.T."/>
            <person name="Jenkins J."/>
            <person name="Shu S."/>
            <person name="Juenger T.E."/>
            <person name="Schmutz J."/>
        </authorList>
    </citation>
    <scope>NUCLEOTIDE SEQUENCE</scope>
    <source>
        <strain evidence="2">AP13</strain>
    </source>
</reference>
<sequence length="94" mass="10721">MGISRDSMHKRRATGGKQKAWRKKRKDKVRLQLRKQRRATTSRGSLRSVSRDAHLTPTLKSNLAVEVCWRAFLPALGSVAELTGMEYQHSVFLS</sequence>
<evidence type="ECO:0000313" key="2">
    <source>
        <dbReference type="EMBL" id="KAG2661430.1"/>
    </source>
</evidence>
<dbReference type="EMBL" id="CM029037">
    <property type="protein sequence ID" value="KAG2661430.1"/>
    <property type="molecule type" value="Genomic_DNA"/>
</dbReference>
<protein>
    <submittedName>
        <fullName evidence="2">Uncharacterized protein</fullName>
    </submittedName>
</protein>
<name>A0A8T0XNF2_PANVG</name>
<accession>A0A8T0XNF2</accession>
<dbReference type="AlphaFoldDB" id="A0A8T0XNF2"/>
<evidence type="ECO:0000313" key="3">
    <source>
        <dbReference type="Proteomes" id="UP000823388"/>
    </source>
</evidence>
<feature type="compositionally biased region" description="Basic residues" evidence="1">
    <location>
        <begin position="8"/>
        <end position="40"/>
    </location>
</feature>
<evidence type="ECO:0000256" key="1">
    <source>
        <dbReference type="SAM" id="MobiDB-lite"/>
    </source>
</evidence>
<gene>
    <name evidence="2" type="ORF">PVAP13_1KG503705</name>
</gene>
<organism evidence="2 3">
    <name type="scientific">Panicum virgatum</name>
    <name type="common">Blackwell switchgrass</name>
    <dbReference type="NCBI Taxonomy" id="38727"/>
    <lineage>
        <taxon>Eukaryota</taxon>
        <taxon>Viridiplantae</taxon>
        <taxon>Streptophyta</taxon>
        <taxon>Embryophyta</taxon>
        <taxon>Tracheophyta</taxon>
        <taxon>Spermatophyta</taxon>
        <taxon>Magnoliopsida</taxon>
        <taxon>Liliopsida</taxon>
        <taxon>Poales</taxon>
        <taxon>Poaceae</taxon>
        <taxon>PACMAD clade</taxon>
        <taxon>Panicoideae</taxon>
        <taxon>Panicodae</taxon>
        <taxon>Paniceae</taxon>
        <taxon>Panicinae</taxon>
        <taxon>Panicum</taxon>
        <taxon>Panicum sect. Hiantes</taxon>
    </lineage>
</organism>
<feature type="region of interest" description="Disordered" evidence="1">
    <location>
        <begin position="1"/>
        <end position="49"/>
    </location>
</feature>
<comment type="caution">
    <text evidence="2">The sequence shown here is derived from an EMBL/GenBank/DDBJ whole genome shotgun (WGS) entry which is preliminary data.</text>
</comment>